<protein>
    <recommendedName>
        <fullName evidence="5">Lipoprotein</fullName>
    </recommendedName>
</protein>
<keyword evidence="2" id="KW-0732">Signal</keyword>
<dbReference type="Proteomes" id="UP000587608">
    <property type="component" value="Unassembled WGS sequence"/>
</dbReference>
<reference evidence="3 4" key="1">
    <citation type="submission" date="2020-07" db="EMBL/GenBank/DDBJ databases">
        <title>Differential regulation of undecylprodigiosin biosynthesis in the yeast-scavenging Streptomyces strain MBK6.</title>
        <authorList>
            <person name="Baral B."/>
            <person name="Siitonen V."/>
            <person name="Laughlin M."/>
            <person name="Yamada K."/>
            <person name="Ilomaeki M."/>
            <person name="Metsae-Ketelae M."/>
            <person name="Niemi J."/>
        </authorList>
    </citation>
    <scope>NUCLEOTIDE SEQUENCE [LARGE SCALE GENOMIC DNA]</scope>
    <source>
        <strain evidence="3 4">MBK6</strain>
    </source>
</reference>
<evidence type="ECO:0008006" key="5">
    <source>
        <dbReference type="Google" id="ProtNLM"/>
    </source>
</evidence>
<accession>A0A7W2HU11</accession>
<feature type="signal peptide" evidence="2">
    <location>
        <begin position="1"/>
        <end position="33"/>
    </location>
</feature>
<sequence length="220" mass="23447">MNPWMTRRTAPGPSRTSRLPRLAVAAACCALLAACSSQESGYGGKDGKDQGVASVKTPKGEGGAGKTSGGSGGSRAGGTGNGKGGKKGVMIPMTASNDEMAAIDGAWMDCLESHGVQMVKKPRTGQKLIKNDESREPAAAYRACADKEPYPDPLLDKDTNPHYAEQTKALMACLNSHGIEVSGDWDDEFWTWGKVAPKLAHDDEARHKVRDTCYVESYKW</sequence>
<name>A0A7W2HU11_9ACTN</name>
<comment type="caution">
    <text evidence="3">The sequence shown here is derived from an EMBL/GenBank/DDBJ whole genome shotgun (WGS) entry which is preliminary data.</text>
</comment>
<dbReference type="EMBL" id="JACERG010000008">
    <property type="protein sequence ID" value="MBA5221606.1"/>
    <property type="molecule type" value="Genomic_DNA"/>
</dbReference>
<gene>
    <name evidence="3" type="ORF">H1X69_09240</name>
</gene>
<evidence type="ECO:0000256" key="2">
    <source>
        <dbReference type="SAM" id="SignalP"/>
    </source>
</evidence>
<evidence type="ECO:0000313" key="3">
    <source>
        <dbReference type="EMBL" id="MBA5221606.1"/>
    </source>
</evidence>
<proteinExistence type="predicted"/>
<feature type="compositionally biased region" description="Gly residues" evidence="1">
    <location>
        <begin position="60"/>
        <end position="83"/>
    </location>
</feature>
<dbReference type="PROSITE" id="PS51257">
    <property type="entry name" value="PROKAR_LIPOPROTEIN"/>
    <property type="match status" value="1"/>
</dbReference>
<organism evidence="3 4">
    <name type="scientific">Streptomyces griseoaurantiacus</name>
    <dbReference type="NCBI Taxonomy" id="68213"/>
    <lineage>
        <taxon>Bacteria</taxon>
        <taxon>Bacillati</taxon>
        <taxon>Actinomycetota</taxon>
        <taxon>Actinomycetes</taxon>
        <taxon>Kitasatosporales</taxon>
        <taxon>Streptomycetaceae</taxon>
        <taxon>Streptomyces</taxon>
        <taxon>Streptomyces aurantiacus group</taxon>
    </lineage>
</organism>
<feature type="chain" id="PRO_5039358804" description="Lipoprotein" evidence="2">
    <location>
        <begin position="34"/>
        <end position="220"/>
    </location>
</feature>
<dbReference type="AlphaFoldDB" id="A0A7W2HU11"/>
<dbReference type="RefSeq" id="WP_191852477.1">
    <property type="nucleotide sequence ID" value="NZ_JACERG010000008.1"/>
</dbReference>
<feature type="region of interest" description="Disordered" evidence="1">
    <location>
        <begin position="38"/>
        <end position="89"/>
    </location>
</feature>
<evidence type="ECO:0000256" key="1">
    <source>
        <dbReference type="SAM" id="MobiDB-lite"/>
    </source>
</evidence>
<evidence type="ECO:0000313" key="4">
    <source>
        <dbReference type="Proteomes" id="UP000587608"/>
    </source>
</evidence>